<organism evidence="7 8">
    <name type="scientific">Aristolochia fimbriata</name>
    <name type="common">White veined hardy Dutchman's pipe vine</name>
    <dbReference type="NCBI Taxonomy" id="158543"/>
    <lineage>
        <taxon>Eukaryota</taxon>
        <taxon>Viridiplantae</taxon>
        <taxon>Streptophyta</taxon>
        <taxon>Embryophyta</taxon>
        <taxon>Tracheophyta</taxon>
        <taxon>Spermatophyta</taxon>
        <taxon>Magnoliopsida</taxon>
        <taxon>Magnoliidae</taxon>
        <taxon>Piperales</taxon>
        <taxon>Aristolochiaceae</taxon>
        <taxon>Aristolochia</taxon>
    </lineage>
</organism>
<dbReference type="InterPro" id="IPR036093">
    <property type="entry name" value="NAC_dom_sf"/>
</dbReference>
<keyword evidence="2" id="KW-0238">DNA-binding</keyword>
<evidence type="ECO:0000256" key="5">
    <source>
        <dbReference type="SAM" id="MobiDB-lite"/>
    </source>
</evidence>
<dbReference type="InterPro" id="IPR003441">
    <property type="entry name" value="NAC-dom"/>
</dbReference>
<accession>A0AAV7F5A0</accession>
<proteinExistence type="predicted"/>
<keyword evidence="4" id="KW-0539">Nucleus</keyword>
<gene>
    <name evidence="7" type="ORF">H6P81_007871</name>
</gene>
<dbReference type="GO" id="GO:0006355">
    <property type="term" value="P:regulation of DNA-templated transcription"/>
    <property type="evidence" value="ECO:0007669"/>
    <property type="project" value="InterPro"/>
</dbReference>
<dbReference type="GO" id="GO:0003677">
    <property type="term" value="F:DNA binding"/>
    <property type="evidence" value="ECO:0007669"/>
    <property type="project" value="UniProtKB-KW"/>
</dbReference>
<evidence type="ECO:0000256" key="3">
    <source>
        <dbReference type="ARBA" id="ARBA00023163"/>
    </source>
</evidence>
<comment type="caution">
    <text evidence="7">The sequence shown here is derived from an EMBL/GenBank/DDBJ whole genome shotgun (WGS) entry which is preliminary data.</text>
</comment>
<keyword evidence="1" id="KW-0805">Transcription regulation</keyword>
<dbReference type="Gene3D" id="2.170.150.80">
    <property type="entry name" value="NAC domain"/>
    <property type="match status" value="1"/>
</dbReference>
<feature type="domain" description="NAC" evidence="6">
    <location>
        <begin position="1"/>
        <end position="102"/>
    </location>
</feature>
<dbReference type="PROSITE" id="PS51005">
    <property type="entry name" value="NAC"/>
    <property type="match status" value="1"/>
</dbReference>
<dbReference type="SUPFAM" id="SSF101941">
    <property type="entry name" value="NAC domain"/>
    <property type="match status" value="1"/>
</dbReference>
<sequence>MCMKLTRGSSSRLTGLLPPSTKILSGSSSPTASSSIRTGSGRIEGPAPASGRPPVGNKRSLVFYEGPDSKKGKKTDWLMQEFVLDDGQYSDSSWVCCKIYYHGRERPAASSMDIPTNAIVQFNSPSSVVNHDEYESVVLPEMLSAEQTRRLGEIYANLSDNFPDATVSTTTTCEYVDAFLLPGAGAAGGDSAADLCCEFFFTDLDCSVRFDSDLATTTTTTEQLAATTKSTAECSLYPVAAETHDWDIPAMDTFGFDQDFL</sequence>
<keyword evidence="8" id="KW-1185">Reference proteome</keyword>
<evidence type="ECO:0000256" key="2">
    <source>
        <dbReference type="ARBA" id="ARBA00023125"/>
    </source>
</evidence>
<reference evidence="7 8" key="1">
    <citation type="submission" date="2021-07" db="EMBL/GenBank/DDBJ databases">
        <title>The Aristolochia fimbriata genome: insights into angiosperm evolution, floral development and chemical biosynthesis.</title>
        <authorList>
            <person name="Jiao Y."/>
        </authorList>
    </citation>
    <scope>NUCLEOTIDE SEQUENCE [LARGE SCALE GENOMIC DNA]</scope>
    <source>
        <strain evidence="7">IBCAS-2021</strain>
        <tissue evidence="7">Leaf</tissue>
    </source>
</reference>
<keyword evidence="3" id="KW-0804">Transcription</keyword>
<dbReference type="EMBL" id="JAINDJ010000003">
    <property type="protein sequence ID" value="KAG9454967.1"/>
    <property type="molecule type" value="Genomic_DNA"/>
</dbReference>
<evidence type="ECO:0000256" key="4">
    <source>
        <dbReference type="ARBA" id="ARBA00023242"/>
    </source>
</evidence>
<evidence type="ECO:0000259" key="6">
    <source>
        <dbReference type="PROSITE" id="PS51005"/>
    </source>
</evidence>
<name>A0AAV7F5A0_ARIFI</name>
<dbReference type="AlphaFoldDB" id="A0AAV7F5A0"/>
<evidence type="ECO:0000256" key="1">
    <source>
        <dbReference type="ARBA" id="ARBA00023015"/>
    </source>
</evidence>
<protein>
    <recommendedName>
        <fullName evidence="6">NAC domain-containing protein</fullName>
    </recommendedName>
</protein>
<dbReference type="Proteomes" id="UP000825729">
    <property type="component" value="Unassembled WGS sequence"/>
</dbReference>
<evidence type="ECO:0000313" key="8">
    <source>
        <dbReference type="Proteomes" id="UP000825729"/>
    </source>
</evidence>
<feature type="compositionally biased region" description="Low complexity" evidence="5">
    <location>
        <begin position="25"/>
        <end position="40"/>
    </location>
</feature>
<feature type="region of interest" description="Disordered" evidence="5">
    <location>
        <begin position="1"/>
        <end position="72"/>
    </location>
</feature>
<evidence type="ECO:0000313" key="7">
    <source>
        <dbReference type="EMBL" id="KAG9454967.1"/>
    </source>
</evidence>